<name>A0AAW0EV75_9TRYP</name>
<dbReference type="Proteomes" id="UP001430356">
    <property type="component" value="Unassembled WGS sequence"/>
</dbReference>
<evidence type="ECO:0000313" key="4">
    <source>
        <dbReference type="Proteomes" id="UP001430356"/>
    </source>
</evidence>
<feature type="compositionally biased region" description="Pro residues" evidence="2">
    <location>
        <begin position="338"/>
        <end position="353"/>
    </location>
</feature>
<evidence type="ECO:0000256" key="2">
    <source>
        <dbReference type="SAM" id="MobiDB-lite"/>
    </source>
</evidence>
<feature type="compositionally biased region" description="Low complexity" evidence="2">
    <location>
        <begin position="298"/>
        <end position="313"/>
    </location>
</feature>
<comment type="caution">
    <text evidence="3">The sequence shown here is derived from an EMBL/GenBank/DDBJ whole genome shotgun (WGS) entry which is preliminary data.</text>
</comment>
<dbReference type="EMBL" id="JAECZO010000104">
    <property type="protein sequence ID" value="KAK7197406.1"/>
    <property type="molecule type" value="Genomic_DNA"/>
</dbReference>
<protein>
    <submittedName>
        <fullName evidence="3">RNA-binding protein</fullName>
    </submittedName>
</protein>
<evidence type="ECO:0000313" key="3">
    <source>
        <dbReference type="EMBL" id="KAK7197406.1"/>
    </source>
</evidence>
<accession>A0AAW0EV75</accession>
<reference evidence="3 4" key="1">
    <citation type="journal article" date="2021" name="MBio">
        <title>A New Model Trypanosomatid, Novymonas esmeraldas: Genomic Perception of Its 'Candidatus Pandoraea novymonadis' Endosymbiont.</title>
        <authorList>
            <person name="Zakharova A."/>
            <person name="Saura A."/>
            <person name="Butenko A."/>
            <person name="Podesvova L."/>
            <person name="Warmusova S."/>
            <person name="Kostygov A.Y."/>
            <person name="Nenarokova A."/>
            <person name="Lukes J."/>
            <person name="Opperdoes F.R."/>
            <person name="Yurchenko V."/>
        </authorList>
    </citation>
    <scope>NUCLEOTIDE SEQUENCE [LARGE SCALE GENOMIC DNA]</scope>
    <source>
        <strain evidence="3 4">E262AT.01</strain>
    </source>
</reference>
<proteinExistence type="predicted"/>
<organism evidence="3 4">
    <name type="scientific">Novymonas esmeraldas</name>
    <dbReference type="NCBI Taxonomy" id="1808958"/>
    <lineage>
        <taxon>Eukaryota</taxon>
        <taxon>Discoba</taxon>
        <taxon>Euglenozoa</taxon>
        <taxon>Kinetoplastea</taxon>
        <taxon>Metakinetoplastina</taxon>
        <taxon>Trypanosomatida</taxon>
        <taxon>Trypanosomatidae</taxon>
        <taxon>Novymonas</taxon>
    </lineage>
</organism>
<dbReference type="AlphaFoldDB" id="A0AAW0EV75"/>
<evidence type="ECO:0000256" key="1">
    <source>
        <dbReference type="SAM" id="Coils"/>
    </source>
</evidence>
<sequence>MWSRTARQLWLQRSPLVLRKAADGAAVGTQRTPAAAAASSTPSPTLETLSHAVDQLREHTRRSQHTLQAQEDVVRHLQQELLLTTRRLAQLEATADGLRETLTEVHRAMGEVMLGQRNTDLLVQQMERRQLSDGSGVALGTAMDAGGERQAAAADGAATATPGNAAVAEQMAVLHARLDQLTTHIFAADRLGAVVDGMAASGIETSGVAASVLAGGATSNRLQLLQQLQRRHALGTFTDAAGVTRLASQVIRVHNVPLNMGAMEVRQLCVRHVCTNGDATELVSCMIHRSSAGVPTAAAAAGEAAGHTQGTAAPSRYRSREAEAKLATRSSSASGALPVPPPPTFTGPAPPPVLPRGSAVAPIHPNTKTFEVVFASAAVAVRALHALNGLRLRPTVQDTPLSLAAEPVVSADVLAALKEWEDGSVTAAVGTATNATEAQ</sequence>
<feature type="region of interest" description="Disordered" evidence="2">
    <location>
        <begin position="298"/>
        <end position="353"/>
    </location>
</feature>
<keyword evidence="1" id="KW-0175">Coiled coil</keyword>
<gene>
    <name evidence="3" type="ORF">NESM_000688800</name>
</gene>
<keyword evidence="4" id="KW-1185">Reference proteome</keyword>
<feature type="coiled-coil region" evidence="1">
    <location>
        <begin position="74"/>
        <end position="108"/>
    </location>
</feature>